<organism evidence="1 2">
    <name type="scientific">Ophiocordyceps sinensis</name>
    <dbReference type="NCBI Taxonomy" id="72228"/>
    <lineage>
        <taxon>Eukaryota</taxon>
        <taxon>Fungi</taxon>
        <taxon>Dikarya</taxon>
        <taxon>Ascomycota</taxon>
        <taxon>Pezizomycotina</taxon>
        <taxon>Sordariomycetes</taxon>
        <taxon>Hypocreomycetidae</taxon>
        <taxon>Hypocreales</taxon>
        <taxon>Ophiocordycipitaceae</taxon>
        <taxon>Ophiocordyceps</taxon>
    </lineage>
</organism>
<evidence type="ECO:0000313" key="1">
    <source>
        <dbReference type="EMBL" id="KAF4508866.1"/>
    </source>
</evidence>
<sequence length="188" mass="20725">MLCKASTATSGASLPKDASEALDEYWNDEHGLNKELGVVSGLATNVRIDWPGVLHELAQTHGSPAVGPVNVCPDDDSQARPWNRLLLSVAVGGQLVLDLRVDDYMSHGLQAGNMMLPTMHLQRQGVALSELRARHEDVQGGRHRPGQPRRHGGLCLREPAEVYAPRLHNPSPWKHHHVDIQRMLRSKS</sequence>
<dbReference type="OrthoDB" id="10588776at2759"/>
<keyword evidence="2" id="KW-1185">Reference proteome</keyword>
<comment type="caution">
    <text evidence="1">The sequence shown here is derived from an EMBL/GenBank/DDBJ whole genome shotgun (WGS) entry which is preliminary data.</text>
</comment>
<protein>
    <submittedName>
        <fullName evidence="1">Uncharacterized protein</fullName>
    </submittedName>
</protein>
<gene>
    <name evidence="1" type="ORF">G6O67_005196</name>
</gene>
<evidence type="ECO:0000313" key="2">
    <source>
        <dbReference type="Proteomes" id="UP000557566"/>
    </source>
</evidence>
<proteinExistence type="predicted"/>
<reference evidence="1 2" key="1">
    <citation type="journal article" date="2020" name="Genome Biol. Evol.">
        <title>A new high-quality draft genome assembly of the Chinese cordyceps Ophiocordyceps sinensis.</title>
        <authorList>
            <person name="Shu R."/>
            <person name="Zhang J."/>
            <person name="Meng Q."/>
            <person name="Zhang H."/>
            <person name="Zhou G."/>
            <person name="Li M."/>
            <person name="Wu P."/>
            <person name="Zhao Y."/>
            <person name="Chen C."/>
            <person name="Qin Q."/>
        </authorList>
    </citation>
    <scope>NUCLEOTIDE SEQUENCE [LARGE SCALE GENOMIC DNA]</scope>
    <source>
        <strain evidence="1 2">IOZ07</strain>
    </source>
</reference>
<accession>A0A8H4V5W6</accession>
<dbReference type="AlphaFoldDB" id="A0A8H4V5W6"/>
<dbReference type="EMBL" id="JAAVMX010000005">
    <property type="protein sequence ID" value="KAF4508866.1"/>
    <property type="molecule type" value="Genomic_DNA"/>
</dbReference>
<name>A0A8H4V5W6_9HYPO</name>
<dbReference type="Proteomes" id="UP000557566">
    <property type="component" value="Unassembled WGS sequence"/>
</dbReference>